<feature type="transmembrane region" description="Helical" evidence="1">
    <location>
        <begin position="178"/>
        <end position="196"/>
    </location>
</feature>
<keyword evidence="3" id="KW-1185">Reference proteome</keyword>
<comment type="caution">
    <text evidence="2">The sequence shown here is derived from an EMBL/GenBank/DDBJ whole genome shotgun (WGS) entry which is preliminary data.</text>
</comment>
<dbReference type="Proteomes" id="UP001185659">
    <property type="component" value="Unassembled WGS sequence"/>
</dbReference>
<name>A0ABU4AKV8_9HYPH</name>
<feature type="transmembrane region" description="Helical" evidence="1">
    <location>
        <begin position="21"/>
        <end position="54"/>
    </location>
</feature>
<dbReference type="RefSeq" id="WP_317561330.1">
    <property type="nucleotide sequence ID" value="NZ_JAWLIP010000004.1"/>
</dbReference>
<protein>
    <submittedName>
        <fullName evidence="2">DUF2182 domain-containing protein</fullName>
    </submittedName>
</protein>
<keyword evidence="1" id="KW-0812">Transmembrane</keyword>
<evidence type="ECO:0000313" key="3">
    <source>
        <dbReference type="Proteomes" id="UP001185659"/>
    </source>
</evidence>
<gene>
    <name evidence="2" type="ORF">R2G56_11180</name>
</gene>
<dbReference type="EMBL" id="JAWLIP010000004">
    <property type="protein sequence ID" value="MDV6226849.1"/>
    <property type="molecule type" value="Genomic_DNA"/>
</dbReference>
<sequence length="296" mass="31636">MDQSNDDLTRLEGGARAVHRLALAAFPLSVLSLLLAVLLSWGVLALMGAGIAAVEPRALGPGGMLLEALPGMPLPAPLQTLLSLCLAPVGAGSEPAVFALLVFMWFLMALAMMLPSASPLIRTYCEIADTAAQKGERVVHPLVLVAGYLTVWLIASLCFAGLALVAERFIDEGAVMSPWTGLAGAVVLAIAGLYQFSALKEACLVKCRNPFTTLFGRWSTRPRAIYRLGLQQGLWCFGCCWALMLVMFAVGMMNVFWMALLGVFTIVEKSGHSRLFTRISGATLLVWALALLVISI</sequence>
<keyword evidence="1" id="KW-0472">Membrane</keyword>
<feature type="transmembrane region" description="Helical" evidence="1">
    <location>
        <begin position="275"/>
        <end position="294"/>
    </location>
</feature>
<accession>A0ABU4AKV8</accession>
<feature type="transmembrane region" description="Helical" evidence="1">
    <location>
        <begin position="96"/>
        <end position="114"/>
    </location>
</feature>
<evidence type="ECO:0000256" key="1">
    <source>
        <dbReference type="SAM" id="Phobius"/>
    </source>
</evidence>
<keyword evidence="1" id="KW-1133">Transmembrane helix</keyword>
<dbReference type="Pfam" id="PF09948">
    <property type="entry name" value="PpoB2"/>
    <property type="match status" value="1"/>
</dbReference>
<organism evidence="2 3">
    <name type="scientific">Nitratireductor aquimarinus</name>
    <dbReference type="NCBI Taxonomy" id="889300"/>
    <lineage>
        <taxon>Bacteria</taxon>
        <taxon>Pseudomonadati</taxon>
        <taxon>Pseudomonadota</taxon>
        <taxon>Alphaproteobacteria</taxon>
        <taxon>Hyphomicrobiales</taxon>
        <taxon>Phyllobacteriaceae</taxon>
        <taxon>Nitratireductor</taxon>
    </lineage>
</organism>
<evidence type="ECO:0000313" key="2">
    <source>
        <dbReference type="EMBL" id="MDV6226849.1"/>
    </source>
</evidence>
<dbReference type="InterPro" id="IPR018688">
    <property type="entry name" value="PpoB2-like"/>
</dbReference>
<feature type="transmembrane region" description="Helical" evidence="1">
    <location>
        <begin position="142"/>
        <end position="166"/>
    </location>
</feature>
<feature type="transmembrane region" description="Helical" evidence="1">
    <location>
        <begin position="233"/>
        <end position="263"/>
    </location>
</feature>
<proteinExistence type="predicted"/>
<reference evidence="2 3" key="1">
    <citation type="submission" date="2023-10" db="EMBL/GenBank/DDBJ databases">
        <authorList>
            <person name="Venkata Ramana C."/>
            <person name="Sasikala C."/>
            <person name="Dhurka M."/>
        </authorList>
    </citation>
    <scope>NUCLEOTIDE SEQUENCE [LARGE SCALE GENOMIC DNA]</scope>
    <source>
        <strain evidence="2 3">KCTC 32151</strain>
    </source>
</reference>